<dbReference type="InterPro" id="IPR000529">
    <property type="entry name" value="Ribosomal_bS6"/>
</dbReference>
<dbReference type="GO" id="GO:0006412">
    <property type="term" value="P:translation"/>
    <property type="evidence" value="ECO:0007669"/>
    <property type="project" value="UniProtKB-UniRule"/>
</dbReference>
<dbReference type="AlphaFoldDB" id="V6DIB0"/>
<comment type="similarity">
    <text evidence="1 3">Belongs to the bacterial ribosomal protein bS6 family.</text>
</comment>
<evidence type="ECO:0000256" key="1">
    <source>
        <dbReference type="ARBA" id="ARBA00009512"/>
    </source>
</evidence>
<evidence type="ECO:0000256" key="3">
    <source>
        <dbReference type="HAMAP-Rule" id="MF_00360"/>
    </source>
</evidence>
<dbReference type="Gene3D" id="3.30.70.60">
    <property type="match status" value="1"/>
</dbReference>
<keyword evidence="3" id="KW-0699">rRNA-binding</keyword>
<evidence type="ECO:0000313" key="6">
    <source>
        <dbReference type="Proteomes" id="UP000018769"/>
    </source>
</evidence>
<dbReference type="HAMAP" id="MF_00360">
    <property type="entry name" value="Ribosomal_bS6"/>
    <property type="match status" value="1"/>
</dbReference>
<dbReference type="STRING" id="673862.BABL1_gene_352"/>
<feature type="compositionally biased region" description="Acidic residues" evidence="4">
    <location>
        <begin position="141"/>
        <end position="152"/>
    </location>
</feature>
<dbReference type="SUPFAM" id="SSF54995">
    <property type="entry name" value="Ribosomal protein S6"/>
    <property type="match status" value="1"/>
</dbReference>
<sequence>MLRYEMLILTVPEITADEANTIESQINSIIDDAKGSVISYERWGKYRLAYPIRNYEYGVYFLVRYEVNQENMHQLLNNLHTYFAVKQTELVMRHMITKLANNASLDYKKPESLEDMPTRDINTFLKENKMTGLLNPSSSSEELDDLDQAEVE</sequence>
<dbReference type="GO" id="GO:1990904">
    <property type="term" value="C:ribonucleoprotein complex"/>
    <property type="evidence" value="ECO:0007669"/>
    <property type="project" value="UniProtKB-KW"/>
</dbReference>
<dbReference type="InterPro" id="IPR020814">
    <property type="entry name" value="Ribosomal_S6_plastid/chlpt"/>
</dbReference>
<dbReference type="Pfam" id="PF01250">
    <property type="entry name" value="Ribosomal_S6"/>
    <property type="match status" value="1"/>
</dbReference>
<dbReference type="GO" id="GO:0003735">
    <property type="term" value="F:structural constituent of ribosome"/>
    <property type="evidence" value="ECO:0007669"/>
    <property type="project" value="InterPro"/>
</dbReference>
<proteinExistence type="inferred from homology"/>
<reference evidence="5 6" key="1">
    <citation type="journal article" date="2015" name="Biol. Direct">
        <title>Babela massiliensis, a representative of a widespread bacterial phylum with unusual adaptations to parasitism in amoebae.</title>
        <authorList>
            <person name="Pagnier I."/>
            <person name="Yutin N."/>
            <person name="Croce O."/>
            <person name="Makarova K.S."/>
            <person name="Wolf Y.I."/>
            <person name="Benamar S."/>
            <person name="Raoult D."/>
            <person name="Koonin E.V."/>
            <person name="La Scola B."/>
        </authorList>
    </citation>
    <scope>NUCLEOTIDE SEQUENCE [LARGE SCALE GENOMIC DNA]</scope>
    <source>
        <strain evidence="6">BABL1</strain>
    </source>
</reference>
<keyword evidence="6" id="KW-1185">Reference proteome</keyword>
<protein>
    <recommendedName>
        <fullName evidence="2 3">Small ribosomal subunit protein bS6</fullName>
    </recommendedName>
</protein>
<dbReference type="GO" id="GO:0070181">
    <property type="term" value="F:small ribosomal subunit rRNA binding"/>
    <property type="evidence" value="ECO:0007669"/>
    <property type="project" value="TreeGrafter"/>
</dbReference>
<dbReference type="GO" id="GO:0005840">
    <property type="term" value="C:ribosome"/>
    <property type="evidence" value="ECO:0007669"/>
    <property type="project" value="UniProtKB-KW"/>
</dbReference>
<dbReference type="RefSeq" id="WP_023792158.1">
    <property type="nucleotide sequence ID" value="NC_023003.1"/>
</dbReference>
<accession>V6DIB0</accession>
<keyword evidence="3" id="KW-0687">Ribonucleoprotein</keyword>
<comment type="function">
    <text evidence="3">Binds together with bS18 to 16S ribosomal RNA.</text>
</comment>
<name>V6DIB0_9BACT</name>
<feature type="region of interest" description="Disordered" evidence="4">
    <location>
        <begin position="130"/>
        <end position="152"/>
    </location>
</feature>
<keyword evidence="3 5" id="KW-0689">Ribosomal protein</keyword>
<dbReference type="KEGG" id="dpb:BABL1_gene_352"/>
<dbReference type="eggNOG" id="COG0360">
    <property type="taxonomic scope" value="Bacteria"/>
</dbReference>
<dbReference type="InterPro" id="IPR014717">
    <property type="entry name" value="Transl_elong_EF1B/ribsomal_bS6"/>
</dbReference>
<evidence type="ECO:0000313" key="5">
    <source>
        <dbReference type="EMBL" id="CDK30663.1"/>
    </source>
</evidence>
<dbReference type="InterPro" id="IPR035980">
    <property type="entry name" value="Ribosomal_bS6_sf"/>
</dbReference>
<keyword evidence="3" id="KW-0694">RNA-binding</keyword>
<dbReference type="OrthoDB" id="9812702at2"/>
<organism evidence="5 6">
    <name type="scientific">Candidatus Babela massiliensis</name>
    <dbReference type="NCBI Taxonomy" id="673862"/>
    <lineage>
        <taxon>Bacteria</taxon>
        <taxon>Candidatus Babelota</taxon>
        <taxon>Candidatus Babeliae</taxon>
        <taxon>Candidatus Babeliales</taxon>
        <taxon>Candidatus Babeliaceae</taxon>
        <taxon>Candidatus Babela</taxon>
    </lineage>
</organism>
<evidence type="ECO:0000256" key="2">
    <source>
        <dbReference type="ARBA" id="ARBA00035294"/>
    </source>
</evidence>
<dbReference type="HOGENOM" id="CLU_113441_4_1_7"/>
<dbReference type="GO" id="GO:0005737">
    <property type="term" value="C:cytoplasm"/>
    <property type="evidence" value="ECO:0007669"/>
    <property type="project" value="UniProtKB-ARBA"/>
</dbReference>
<gene>
    <name evidence="3" type="primary">rpsF</name>
    <name evidence="5" type="ORF">BABL1_gene_352</name>
</gene>
<dbReference type="EMBL" id="HG793133">
    <property type="protein sequence ID" value="CDK30663.1"/>
    <property type="molecule type" value="Genomic_DNA"/>
</dbReference>
<dbReference type="Proteomes" id="UP000018769">
    <property type="component" value="Chromosome I"/>
</dbReference>
<dbReference type="CDD" id="cd00473">
    <property type="entry name" value="bS6"/>
    <property type="match status" value="1"/>
</dbReference>
<evidence type="ECO:0000256" key="4">
    <source>
        <dbReference type="SAM" id="MobiDB-lite"/>
    </source>
</evidence>
<dbReference type="PANTHER" id="PTHR21011">
    <property type="entry name" value="MITOCHONDRIAL 28S RIBOSOMAL PROTEIN S6"/>
    <property type="match status" value="1"/>
</dbReference>
<dbReference type="PANTHER" id="PTHR21011:SF1">
    <property type="entry name" value="SMALL RIBOSOMAL SUBUNIT PROTEIN BS6M"/>
    <property type="match status" value="1"/>
</dbReference>